<keyword evidence="2" id="KW-1185">Reference proteome</keyword>
<gene>
    <name evidence="1" type="ordered locus">CA_C1443</name>
</gene>
<dbReference type="PATRIC" id="fig|272562.8.peg.1647"/>
<organism evidence="1 2">
    <name type="scientific">Clostridium acetobutylicum (strain ATCC 824 / DSM 792 / JCM 1419 / IAM 19013 / LMG 5710 / NBRC 13948 / NRRL B-527 / VKM B-1787 / 2291 / W)</name>
    <dbReference type="NCBI Taxonomy" id="272562"/>
    <lineage>
        <taxon>Bacteria</taxon>
        <taxon>Bacillati</taxon>
        <taxon>Bacillota</taxon>
        <taxon>Clostridia</taxon>
        <taxon>Eubacteriales</taxon>
        <taxon>Clostridiaceae</taxon>
        <taxon>Clostridium</taxon>
    </lineage>
</organism>
<evidence type="ECO:0000313" key="2">
    <source>
        <dbReference type="Proteomes" id="UP000000814"/>
    </source>
</evidence>
<dbReference type="PIR" id="H97077">
    <property type="entry name" value="H97077"/>
</dbReference>
<dbReference type="AlphaFoldDB" id="Q97J43"/>
<reference evidence="1 2" key="1">
    <citation type="journal article" date="2001" name="J. Bacteriol.">
        <title>Genome sequence and comparative analysis of the solvent-producing bacterium Clostridium acetobutylicum.</title>
        <authorList>
            <person name="Nolling J."/>
            <person name="Breton G."/>
            <person name="Omelchenko M.V."/>
            <person name="Makarova K.S."/>
            <person name="Zeng Q."/>
            <person name="Gibson R."/>
            <person name="Lee H.M."/>
            <person name="Dubois J."/>
            <person name="Qiu D."/>
            <person name="Hitti J."/>
            <person name="Wolf Y.I."/>
            <person name="Tatusov R.L."/>
            <person name="Sabathe F."/>
            <person name="Doucette-Stamm L."/>
            <person name="Soucaille P."/>
            <person name="Daly M.J."/>
            <person name="Bennett G.N."/>
            <person name="Koonin E.V."/>
            <person name="Smith D.R."/>
        </authorList>
    </citation>
    <scope>NUCLEOTIDE SEQUENCE [LARGE SCALE GENOMIC DNA]</scope>
    <source>
        <strain evidence="2">ATCC 824 / DSM 792 / JCM 1419 / LMG 5710 / VKM B-1787</strain>
    </source>
</reference>
<dbReference type="KEGG" id="cac:CA_C1443"/>
<dbReference type="Proteomes" id="UP000000814">
    <property type="component" value="Chromosome"/>
</dbReference>
<sequence>MYDGQLLELLVRHLMNSQEKKDEIDYINFKDTVYYKIDKYDWETQDDIKAYKVLLDKLDLIFKNKD</sequence>
<accession>Q97J43</accession>
<dbReference type="HOGENOM" id="CLU_2823353_0_0_9"/>
<protein>
    <submittedName>
        <fullName evidence="1">Uncharacterized protein</fullName>
    </submittedName>
</protein>
<dbReference type="EMBL" id="AE001437">
    <property type="protein sequence ID" value="AAK79411.1"/>
    <property type="molecule type" value="Genomic_DNA"/>
</dbReference>
<name>Q97J43_CLOAB</name>
<evidence type="ECO:0000313" key="1">
    <source>
        <dbReference type="EMBL" id="AAK79411.1"/>
    </source>
</evidence>
<dbReference type="STRING" id="272562.CA_C1443"/>
<proteinExistence type="predicted"/>